<dbReference type="PANTHER" id="PTHR43396">
    <property type="entry name" value="FLAVOHEMOPROTEIN"/>
    <property type="match status" value="1"/>
</dbReference>
<dbReference type="GO" id="GO:0020037">
    <property type="term" value="F:heme binding"/>
    <property type="evidence" value="ECO:0007669"/>
    <property type="project" value="InterPro"/>
</dbReference>
<dbReference type="AlphaFoldDB" id="A0A9Q2P548"/>
<accession>A0A9Q2P548</accession>
<gene>
    <name evidence="7" type="ORF">JQX41_13915</name>
    <name evidence="8" type="ORF">JQX48_13925</name>
</gene>
<dbReference type="InterPro" id="IPR012292">
    <property type="entry name" value="Globin/Proto"/>
</dbReference>
<name>A0A9Q2P548_9RHOB</name>
<feature type="domain" description="Globin" evidence="6">
    <location>
        <begin position="1"/>
        <end position="135"/>
    </location>
</feature>
<evidence type="ECO:0000313" key="10">
    <source>
        <dbReference type="Proteomes" id="UP000809440"/>
    </source>
</evidence>
<dbReference type="GO" id="GO:0071949">
    <property type="term" value="F:FAD binding"/>
    <property type="evidence" value="ECO:0007669"/>
    <property type="project" value="TreeGrafter"/>
</dbReference>
<dbReference type="InterPro" id="IPR009050">
    <property type="entry name" value="Globin-like_sf"/>
</dbReference>
<evidence type="ECO:0000259" key="6">
    <source>
        <dbReference type="PROSITE" id="PS01033"/>
    </source>
</evidence>
<comment type="caution">
    <text evidence="7">The sequence shown here is derived from an EMBL/GenBank/DDBJ whole genome shotgun (WGS) entry which is preliminary data.</text>
</comment>
<reference evidence="7 10" key="1">
    <citation type="submission" date="2021-01" db="EMBL/GenBank/DDBJ databases">
        <title>Diatom-associated Roseobacters Show Island Model of Population Structure.</title>
        <authorList>
            <person name="Qu L."/>
            <person name="Feng X."/>
            <person name="Chen Y."/>
            <person name="Li L."/>
            <person name="Wang X."/>
            <person name="Hu Z."/>
            <person name="Wang H."/>
            <person name="Luo H."/>
        </authorList>
    </citation>
    <scope>NUCLEOTIDE SEQUENCE</scope>
    <source>
        <strain evidence="8 10">CC28-63</strain>
        <strain evidence="7">CC28-69</strain>
    </source>
</reference>
<dbReference type="GO" id="GO:0019825">
    <property type="term" value="F:oxygen binding"/>
    <property type="evidence" value="ECO:0007669"/>
    <property type="project" value="InterPro"/>
</dbReference>
<dbReference type="PROSITE" id="PS01033">
    <property type="entry name" value="GLOBIN"/>
    <property type="match status" value="1"/>
</dbReference>
<dbReference type="OrthoDB" id="3213438at2"/>
<dbReference type="GO" id="GO:0046210">
    <property type="term" value="P:nitric oxide catabolic process"/>
    <property type="evidence" value="ECO:0007669"/>
    <property type="project" value="TreeGrafter"/>
</dbReference>
<dbReference type="Proteomes" id="UP000809440">
    <property type="component" value="Unassembled WGS sequence"/>
</dbReference>
<proteinExistence type="inferred from homology"/>
<evidence type="ECO:0000313" key="7">
    <source>
        <dbReference type="EMBL" id="MBM2413408.1"/>
    </source>
</evidence>
<sequence>MLTTPQVELIQNSFTAAVTARDDLVTDFYQTLFLKAPSVRGMFKEDISDQSEKLAAILQLAVQKLGDLEALVGPLHALGAQHVEYGAEPGHYTAVAETLVECLARAVGPDWTEDHAAAWNNAFTFIAQTMLDGADMAAPRQ</sequence>
<evidence type="ECO:0000313" key="9">
    <source>
        <dbReference type="Proteomes" id="UP000755667"/>
    </source>
</evidence>
<dbReference type="GO" id="GO:0005344">
    <property type="term" value="F:oxygen carrier activity"/>
    <property type="evidence" value="ECO:0007669"/>
    <property type="project" value="UniProtKB-KW"/>
</dbReference>
<dbReference type="GeneID" id="62641149"/>
<keyword evidence="1 5" id="KW-0349">Heme</keyword>
<dbReference type="SUPFAM" id="SSF46458">
    <property type="entry name" value="Globin-like"/>
    <property type="match status" value="1"/>
</dbReference>
<dbReference type="PANTHER" id="PTHR43396:SF3">
    <property type="entry name" value="FLAVOHEMOPROTEIN"/>
    <property type="match status" value="1"/>
</dbReference>
<protein>
    <recommendedName>
        <fullName evidence="6">Globin domain-containing protein</fullName>
    </recommendedName>
</protein>
<keyword evidence="5" id="KW-0813">Transport</keyword>
<evidence type="ECO:0000256" key="5">
    <source>
        <dbReference type="RuleBase" id="RU000356"/>
    </source>
</evidence>
<evidence type="ECO:0000256" key="3">
    <source>
        <dbReference type="ARBA" id="ARBA00022723"/>
    </source>
</evidence>
<dbReference type="GO" id="GO:0046872">
    <property type="term" value="F:metal ion binding"/>
    <property type="evidence" value="ECO:0007669"/>
    <property type="project" value="UniProtKB-KW"/>
</dbReference>
<dbReference type="EMBL" id="JAFBXE010000008">
    <property type="protein sequence ID" value="MBM2413408.1"/>
    <property type="molecule type" value="Genomic_DNA"/>
</dbReference>
<dbReference type="GO" id="GO:0071500">
    <property type="term" value="P:cellular response to nitrosative stress"/>
    <property type="evidence" value="ECO:0007669"/>
    <property type="project" value="TreeGrafter"/>
</dbReference>
<evidence type="ECO:0000256" key="1">
    <source>
        <dbReference type="ARBA" id="ARBA00022617"/>
    </source>
</evidence>
<dbReference type="Gene3D" id="1.10.490.10">
    <property type="entry name" value="Globins"/>
    <property type="match status" value="1"/>
</dbReference>
<evidence type="ECO:0000313" key="8">
    <source>
        <dbReference type="EMBL" id="MBM2418077.1"/>
    </source>
</evidence>
<evidence type="ECO:0000256" key="2">
    <source>
        <dbReference type="ARBA" id="ARBA00022621"/>
    </source>
</evidence>
<keyword evidence="10" id="KW-1185">Reference proteome</keyword>
<evidence type="ECO:0000256" key="4">
    <source>
        <dbReference type="ARBA" id="ARBA00023004"/>
    </source>
</evidence>
<dbReference type="Pfam" id="PF00042">
    <property type="entry name" value="Globin"/>
    <property type="match status" value="1"/>
</dbReference>
<dbReference type="EMBL" id="JAFBXF010000008">
    <property type="protein sequence ID" value="MBM2418077.1"/>
    <property type="molecule type" value="Genomic_DNA"/>
</dbReference>
<keyword evidence="3" id="KW-0479">Metal-binding</keyword>
<organism evidence="7 9">
    <name type="scientific">Marivita cryptomonadis</name>
    <dbReference type="NCBI Taxonomy" id="505252"/>
    <lineage>
        <taxon>Bacteria</taxon>
        <taxon>Pseudomonadati</taxon>
        <taxon>Pseudomonadota</taxon>
        <taxon>Alphaproteobacteria</taxon>
        <taxon>Rhodobacterales</taxon>
        <taxon>Roseobacteraceae</taxon>
        <taxon>Marivita</taxon>
    </lineage>
</organism>
<dbReference type="Proteomes" id="UP000755667">
    <property type="component" value="Unassembled WGS sequence"/>
</dbReference>
<dbReference type="GO" id="GO:0008941">
    <property type="term" value="F:nitric oxide dioxygenase NAD(P)H activity"/>
    <property type="evidence" value="ECO:0007669"/>
    <property type="project" value="TreeGrafter"/>
</dbReference>
<comment type="similarity">
    <text evidence="5">Belongs to the globin family.</text>
</comment>
<keyword evidence="4" id="KW-0408">Iron</keyword>
<keyword evidence="2 5" id="KW-0561">Oxygen transport</keyword>
<dbReference type="InterPro" id="IPR000971">
    <property type="entry name" value="Globin"/>
</dbReference>
<dbReference type="RefSeq" id="WP_085629479.1">
    <property type="nucleotide sequence ID" value="NZ_JAFBWU010000008.1"/>
</dbReference>